<keyword evidence="1" id="KW-0812">Transmembrane</keyword>
<proteinExistence type="predicted"/>
<dbReference type="EMBL" id="PGCK01000005">
    <property type="protein sequence ID" value="MCD1294777.1"/>
    <property type="molecule type" value="Genomic_DNA"/>
</dbReference>
<dbReference type="Gene3D" id="2.60.40.10">
    <property type="entry name" value="Immunoglobulins"/>
    <property type="match status" value="3"/>
</dbReference>
<dbReference type="InterPro" id="IPR013783">
    <property type="entry name" value="Ig-like_fold"/>
</dbReference>
<accession>A0AAP2W617</accession>
<feature type="transmembrane region" description="Helical" evidence="1">
    <location>
        <begin position="21"/>
        <end position="38"/>
    </location>
</feature>
<name>A0AAP2W617_9EURY</name>
<keyword evidence="1" id="KW-1133">Transmembrane helix</keyword>
<dbReference type="AlphaFoldDB" id="A0AAP2W617"/>
<comment type="caution">
    <text evidence="2">The sequence shown here is derived from an EMBL/GenBank/DDBJ whole genome shotgun (WGS) entry which is preliminary data.</text>
</comment>
<dbReference type="RefSeq" id="WP_230741613.1">
    <property type="nucleotide sequence ID" value="NZ_PGCK01000005.1"/>
</dbReference>
<keyword evidence="3" id="KW-1185">Reference proteome</keyword>
<organism evidence="2 3">
    <name type="scientific">Methanooceanicella nereidis</name>
    <dbReference type="NCBI Taxonomy" id="2052831"/>
    <lineage>
        <taxon>Archaea</taxon>
        <taxon>Methanobacteriati</taxon>
        <taxon>Methanobacteriota</taxon>
        <taxon>Stenosarchaea group</taxon>
        <taxon>Methanomicrobia</taxon>
        <taxon>Methanocellales</taxon>
        <taxon>Methanocellaceae</taxon>
        <taxon>Methanooceanicella</taxon>
    </lineage>
</organism>
<dbReference type="Proteomes" id="UP001320159">
    <property type="component" value="Unassembled WGS sequence"/>
</dbReference>
<gene>
    <name evidence="2" type="ORF">CUJ83_07165</name>
</gene>
<evidence type="ECO:0000256" key="1">
    <source>
        <dbReference type="SAM" id="Phobius"/>
    </source>
</evidence>
<protein>
    <submittedName>
        <fullName evidence="2">Uncharacterized protein</fullName>
    </submittedName>
</protein>
<evidence type="ECO:0000313" key="3">
    <source>
        <dbReference type="Proteomes" id="UP001320159"/>
    </source>
</evidence>
<evidence type="ECO:0000313" key="2">
    <source>
        <dbReference type="EMBL" id="MCD1294777.1"/>
    </source>
</evidence>
<reference evidence="2 3" key="1">
    <citation type="submission" date="2017-11" db="EMBL/GenBank/DDBJ databases">
        <title>Isolation and Characterization of Family Methanocellaceae Species from Potential Methane Hydrate Area Offshore Southwestern Taiwan.</title>
        <authorList>
            <person name="Zhang W.-L."/>
            <person name="Chen W.-C."/>
            <person name="Lai M.-C."/>
            <person name="Chen S.-C."/>
        </authorList>
    </citation>
    <scope>NUCLEOTIDE SEQUENCE [LARGE SCALE GENOMIC DNA]</scope>
    <source>
        <strain evidence="2 3">CWC-04</strain>
    </source>
</reference>
<sequence length="493" mass="54008">MPALCSSGRKKPLDDIGLSEVQGTLFLLAVVLIAAILVKTTIGDGMVNTALEFGKFRVWGSHNDMGSYNGAAPSIEITSPANGSVFYCDQEVGIFGSVIPDAGQMISFVYYKINEGPWIKASLSLNDWYGQACRYPEGKYRIEAVAYDDSGERSSPAMSIFESFFRLYPDSKYIDDNIPDTMTANDIYCSGIKYLNTGYLSWNLSSGYSLSPYLSDIFHVSAAAFVPGEEVLPSSEKTFNITFLAPSTPGVHQCSLRMQSAGYGWFGERFTKNITVVEPVYDARIVSVDFPSEMLPGEIRAVSITVQNTGTAAWYAIPERLTCLGMIGGLSGDAYKFNGSSDRIYMSPASIIRQGENYTFSFQITAPAPGTYTPGYRMLLKNGTLFGESATQTIHVISPTPTPPAPTPDPYQAYIATGTMTLIQKNGQLHPGCISYVYDGPLCSHYSRASYYESWDIGGPNGHYRIYKDQCIGELQFEMNYGGPKGSVTFREI</sequence>
<keyword evidence="1" id="KW-0472">Membrane</keyword>